<keyword evidence="4" id="KW-1185">Reference proteome</keyword>
<feature type="compositionally biased region" description="Gly residues" evidence="1">
    <location>
        <begin position="93"/>
        <end position="111"/>
    </location>
</feature>
<dbReference type="EMBL" id="JANAVB010024019">
    <property type="protein sequence ID" value="KAJ6822563.1"/>
    <property type="molecule type" value="Genomic_DNA"/>
</dbReference>
<feature type="region of interest" description="Disordered" evidence="1">
    <location>
        <begin position="66"/>
        <end position="120"/>
    </location>
</feature>
<evidence type="ECO:0000313" key="3">
    <source>
        <dbReference type="EMBL" id="KAJ6822563.1"/>
    </source>
</evidence>
<dbReference type="PANTHER" id="PTHR36751:SF1">
    <property type="entry name" value="F3E22.8 PROTEIN"/>
    <property type="match status" value="1"/>
</dbReference>
<comment type="caution">
    <text evidence="2">The sequence shown here is derived from an EMBL/GenBank/DDBJ whole genome shotgun (WGS) entry which is preliminary data.</text>
</comment>
<dbReference type="PANTHER" id="PTHR36751">
    <property type="entry name" value="F3E22.8 PROTEIN"/>
    <property type="match status" value="1"/>
</dbReference>
<organism evidence="2 4">
    <name type="scientific">Iris pallida</name>
    <name type="common">Sweet iris</name>
    <dbReference type="NCBI Taxonomy" id="29817"/>
    <lineage>
        <taxon>Eukaryota</taxon>
        <taxon>Viridiplantae</taxon>
        <taxon>Streptophyta</taxon>
        <taxon>Embryophyta</taxon>
        <taxon>Tracheophyta</taxon>
        <taxon>Spermatophyta</taxon>
        <taxon>Magnoliopsida</taxon>
        <taxon>Liliopsida</taxon>
        <taxon>Asparagales</taxon>
        <taxon>Iridaceae</taxon>
        <taxon>Iridoideae</taxon>
        <taxon>Irideae</taxon>
        <taxon>Iris</taxon>
    </lineage>
</organism>
<dbReference type="Proteomes" id="UP001140949">
    <property type="component" value="Unassembled WGS sequence"/>
</dbReference>
<protein>
    <submittedName>
        <fullName evidence="2">Translation initiation factor IF-2</fullName>
    </submittedName>
</protein>
<sequence length="170" mass="18041">MDFSPAIAADSVFSNLLLQRHPPSPGPASTLSVSAVGFLTTDSAAPPVAVRSDPYLRSVAPRALVRRSRRTRRKPLDLGDDGDDGLSGDGDDGSFGGGGGGGRDWGFGGSGPSDWEDHGRGSPDPAFDFVYEVILWIALSNCTLFAFRKVGRILEEREKVVPIRLVPSVC</sequence>
<gene>
    <name evidence="2" type="ORF">M6B38_211335</name>
    <name evidence="3" type="ORF">M6B38_388185</name>
</gene>
<keyword evidence="2" id="KW-0396">Initiation factor</keyword>
<dbReference type="EMBL" id="JANAVB010040218">
    <property type="protein sequence ID" value="KAJ6798858.1"/>
    <property type="molecule type" value="Genomic_DNA"/>
</dbReference>
<feature type="compositionally biased region" description="Acidic residues" evidence="1">
    <location>
        <begin position="78"/>
        <end position="92"/>
    </location>
</feature>
<reference evidence="2" key="2">
    <citation type="submission" date="2023-04" db="EMBL/GenBank/DDBJ databases">
        <authorList>
            <person name="Bruccoleri R.E."/>
            <person name="Oakeley E.J."/>
            <person name="Faust A.-M."/>
            <person name="Dessus-Babus S."/>
            <person name="Altorfer M."/>
            <person name="Burckhardt D."/>
            <person name="Oertli M."/>
            <person name="Naumann U."/>
            <person name="Petersen F."/>
            <person name="Wong J."/>
        </authorList>
    </citation>
    <scope>NUCLEOTIDE SEQUENCE</scope>
    <source>
        <strain evidence="2">GSM-AAB239-AS_SAM_17_03QT</strain>
        <tissue evidence="2">Leaf</tissue>
    </source>
</reference>
<evidence type="ECO:0000313" key="4">
    <source>
        <dbReference type="Proteomes" id="UP001140949"/>
    </source>
</evidence>
<proteinExistence type="predicted"/>
<evidence type="ECO:0000313" key="2">
    <source>
        <dbReference type="EMBL" id="KAJ6798858.1"/>
    </source>
</evidence>
<reference evidence="2" key="1">
    <citation type="journal article" date="2023" name="GigaByte">
        <title>Genome assembly of the bearded iris, Iris pallida Lam.</title>
        <authorList>
            <person name="Bruccoleri R.E."/>
            <person name="Oakeley E.J."/>
            <person name="Faust A.M.E."/>
            <person name="Altorfer M."/>
            <person name="Dessus-Babus S."/>
            <person name="Burckhardt D."/>
            <person name="Oertli M."/>
            <person name="Naumann U."/>
            <person name="Petersen F."/>
            <person name="Wong J."/>
        </authorList>
    </citation>
    <scope>NUCLEOTIDE SEQUENCE</scope>
    <source>
        <strain evidence="2">GSM-AAB239-AS_SAM_17_03QT</strain>
    </source>
</reference>
<dbReference type="AlphaFoldDB" id="A0AAX6E491"/>
<keyword evidence="2" id="KW-0648">Protein biosynthesis</keyword>
<name>A0AAX6E491_IRIPA</name>
<accession>A0AAX6E491</accession>
<dbReference type="GO" id="GO:0003743">
    <property type="term" value="F:translation initiation factor activity"/>
    <property type="evidence" value="ECO:0007669"/>
    <property type="project" value="UniProtKB-KW"/>
</dbReference>
<evidence type="ECO:0000256" key="1">
    <source>
        <dbReference type="SAM" id="MobiDB-lite"/>
    </source>
</evidence>